<sequence>MSGTKNDELSEKWIREISDSLLSILSESPRPEVGQRCFARLKVRTPLEFNEKIEGKLRTIFRLMPKQSAAAPAEVDGAAPAAAARPGNPRLQQGGAGKEGEEEEWVSSGVSDEEFNETEEDGFRSEKDDFESEASDAPHDEGTVRREGTVGEGGWASCAPPTLQPQLAMLGGGRAAGGGGGVAAPAAPGRTPPRPTRRRAETPPFRVRALAAADADDNMDASPAKMPRLEAQQSHHDWGSSCNESGGEGRGGGGYTLGGGGFTPNRQLMGMMRIRDTTPEPYSRSGSPRCVLGELPLEKDEFDSDSDEEPLPTTVHRITNHSNLPTTVPTPPRFELLCRFESLPLTQQDENASPAAPAHDSTVGETPPPSSVFTQFSIGNSPSATVSRLSDRMTPVGSVPLPPGVHCSPDDPDFDSD</sequence>
<feature type="compositionally biased region" description="Polar residues" evidence="1">
    <location>
        <begin position="316"/>
        <end position="327"/>
    </location>
</feature>
<feature type="compositionally biased region" description="Basic and acidic residues" evidence="1">
    <location>
        <begin position="136"/>
        <end position="149"/>
    </location>
</feature>
<feature type="region of interest" description="Disordered" evidence="1">
    <location>
        <begin position="345"/>
        <end position="417"/>
    </location>
</feature>
<feature type="compositionally biased region" description="Acidic residues" evidence="1">
    <location>
        <begin position="100"/>
        <end position="120"/>
    </location>
</feature>
<feature type="compositionally biased region" description="Gly residues" evidence="1">
    <location>
        <begin position="246"/>
        <end position="262"/>
    </location>
</feature>
<organism evidence="2 3">
    <name type="scientific">Pristionchus fissidentatus</name>
    <dbReference type="NCBI Taxonomy" id="1538716"/>
    <lineage>
        <taxon>Eukaryota</taxon>
        <taxon>Metazoa</taxon>
        <taxon>Ecdysozoa</taxon>
        <taxon>Nematoda</taxon>
        <taxon>Chromadorea</taxon>
        <taxon>Rhabditida</taxon>
        <taxon>Rhabditina</taxon>
        <taxon>Diplogasteromorpha</taxon>
        <taxon>Diplogasteroidea</taxon>
        <taxon>Neodiplogasteridae</taxon>
        <taxon>Pristionchus</taxon>
    </lineage>
</organism>
<protein>
    <submittedName>
        <fullName evidence="2">Uncharacterized protein</fullName>
    </submittedName>
</protein>
<evidence type="ECO:0000313" key="2">
    <source>
        <dbReference type="EMBL" id="GMT27147.1"/>
    </source>
</evidence>
<gene>
    <name evidence="2" type="ORF">PFISCL1PPCAC_18444</name>
</gene>
<feature type="region of interest" description="Disordered" evidence="1">
    <location>
        <begin position="68"/>
        <end position="205"/>
    </location>
</feature>
<feature type="compositionally biased region" description="Acidic residues" evidence="1">
    <location>
        <begin position="300"/>
        <end position="310"/>
    </location>
</feature>
<evidence type="ECO:0000313" key="3">
    <source>
        <dbReference type="Proteomes" id="UP001432322"/>
    </source>
</evidence>
<evidence type="ECO:0000256" key="1">
    <source>
        <dbReference type="SAM" id="MobiDB-lite"/>
    </source>
</evidence>
<comment type="caution">
    <text evidence="2">The sequence shown here is derived from an EMBL/GenBank/DDBJ whole genome shotgun (WGS) entry which is preliminary data.</text>
</comment>
<accession>A0AAV5WAV5</accession>
<feature type="compositionally biased region" description="Polar residues" evidence="1">
    <location>
        <begin position="371"/>
        <end position="388"/>
    </location>
</feature>
<dbReference type="AlphaFoldDB" id="A0AAV5WAV5"/>
<dbReference type="EMBL" id="BTSY01000005">
    <property type="protein sequence ID" value="GMT27147.1"/>
    <property type="molecule type" value="Genomic_DNA"/>
</dbReference>
<reference evidence="2" key="1">
    <citation type="submission" date="2023-10" db="EMBL/GenBank/DDBJ databases">
        <title>Genome assembly of Pristionchus species.</title>
        <authorList>
            <person name="Yoshida K."/>
            <person name="Sommer R.J."/>
        </authorList>
    </citation>
    <scope>NUCLEOTIDE SEQUENCE</scope>
    <source>
        <strain evidence="2">RS5133</strain>
    </source>
</reference>
<proteinExistence type="predicted"/>
<feature type="region of interest" description="Disordered" evidence="1">
    <location>
        <begin position="228"/>
        <end position="330"/>
    </location>
</feature>
<feature type="compositionally biased region" description="Gly residues" evidence="1">
    <location>
        <begin position="170"/>
        <end position="182"/>
    </location>
</feature>
<dbReference type="Proteomes" id="UP001432322">
    <property type="component" value="Unassembled WGS sequence"/>
</dbReference>
<name>A0AAV5WAV5_9BILA</name>
<feature type="compositionally biased region" description="Low complexity" evidence="1">
    <location>
        <begin position="69"/>
        <end position="86"/>
    </location>
</feature>
<keyword evidence="3" id="KW-1185">Reference proteome</keyword>